<dbReference type="FunFam" id="3.30.70.1350:FF:000001">
    <property type="entry name" value="Metal tolerance protein 11"/>
    <property type="match status" value="1"/>
</dbReference>
<evidence type="ECO:0000256" key="6">
    <source>
        <dbReference type="ARBA" id="ARBA00023065"/>
    </source>
</evidence>
<dbReference type="HOGENOM" id="CLU_013430_2_1_1"/>
<dbReference type="PANTHER" id="PTHR43840:SF13">
    <property type="entry name" value="CATION EFFLUX PROTEIN CYTOPLASMIC DOMAIN-CONTAINING PROTEIN"/>
    <property type="match status" value="1"/>
</dbReference>
<dbReference type="InterPro" id="IPR002524">
    <property type="entry name" value="Cation_efflux"/>
</dbReference>
<evidence type="ECO:0000256" key="1">
    <source>
        <dbReference type="ARBA" id="ARBA00004127"/>
    </source>
</evidence>
<dbReference type="Pfam" id="PF16916">
    <property type="entry name" value="ZT_dimer"/>
    <property type="match status" value="1"/>
</dbReference>
<dbReference type="Gene3D" id="3.30.70.1350">
    <property type="entry name" value="Cation efflux protein, cytoplasmic domain"/>
    <property type="match status" value="1"/>
</dbReference>
<dbReference type="InterPro" id="IPR027469">
    <property type="entry name" value="Cation_efflux_TMD_sf"/>
</dbReference>
<proteinExistence type="inferred from homology"/>
<evidence type="ECO:0000256" key="2">
    <source>
        <dbReference type="ARBA" id="ARBA00008873"/>
    </source>
</evidence>
<name>K1QWV5_MAGGI</name>
<keyword evidence="3" id="KW-0813">Transport</keyword>
<dbReference type="InParanoid" id="K1QWV5"/>
<evidence type="ECO:0000313" key="12">
    <source>
        <dbReference type="EMBL" id="EKC41407.1"/>
    </source>
</evidence>
<feature type="transmembrane region" description="Helical" evidence="9">
    <location>
        <begin position="238"/>
        <end position="257"/>
    </location>
</feature>
<dbReference type="SUPFAM" id="SSF160240">
    <property type="entry name" value="Cation efflux protein cytoplasmic domain-like"/>
    <property type="match status" value="1"/>
</dbReference>
<evidence type="ECO:0000256" key="5">
    <source>
        <dbReference type="ARBA" id="ARBA00022989"/>
    </source>
</evidence>
<reference evidence="12" key="1">
    <citation type="journal article" date="2012" name="Nature">
        <title>The oyster genome reveals stress adaptation and complexity of shell formation.</title>
        <authorList>
            <person name="Zhang G."/>
            <person name="Fang X."/>
            <person name="Guo X."/>
            <person name="Li L."/>
            <person name="Luo R."/>
            <person name="Xu F."/>
            <person name="Yang P."/>
            <person name="Zhang L."/>
            <person name="Wang X."/>
            <person name="Qi H."/>
            <person name="Xiong Z."/>
            <person name="Que H."/>
            <person name="Xie Y."/>
            <person name="Holland P.W."/>
            <person name="Paps J."/>
            <person name="Zhu Y."/>
            <person name="Wu F."/>
            <person name="Chen Y."/>
            <person name="Wang J."/>
            <person name="Peng C."/>
            <person name="Meng J."/>
            <person name="Yang L."/>
            <person name="Liu J."/>
            <person name="Wen B."/>
            <person name="Zhang N."/>
            <person name="Huang Z."/>
            <person name="Zhu Q."/>
            <person name="Feng Y."/>
            <person name="Mount A."/>
            <person name="Hedgecock D."/>
            <person name="Xu Z."/>
            <person name="Liu Y."/>
            <person name="Domazet-Loso T."/>
            <person name="Du Y."/>
            <person name="Sun X."/>
            <person name="Zhang S."/>
            <person name="Liu B."/>
            <person name="Cheng P."/>
            <person name="Jiang X."/>
            <person name="Li J."/>
            <person name="Fan D."/>
            <person name="Wang W."/>
            <person name="Fu W."/>
            <person name="Wang T."/>
            <person name="Wang B."/>
            <person name="Zhang J."/>
            <person name="Peng Z."/>
            <person name="Li Y."/>
            <person name="Li N."/>
            <person name="Wang J."/>
            <person name="Chen M."/>
            <person name="He Y."/>
            <person name="Tan F."/>
            <person name="Song X."/>
            <person name="Zheng Q."/>
            <person name="Huang R."/>
            <person name="Yang H."/>
            <person name="Du X."/>
            <person name="Chen L."/>
            <person name="Yang M."/>
            <person name="Gaffney P.M."/>
            <person name="Wang S."/>
            <person name="Luo L."/>
            <person name="She Z."/>
            <person name="Ming Y."/>
            <person name="Huang W."/>
            <person name="Zhang S."/>
            <person name="Huang B."/>
            <person name="Zhang Y."/>
            <person name="Qu T."/>
            <person name="Ni P."/>
            <person name="Miao G."/>
            <person name="Wang J."/>
            <person name="Wang Q."/>
            <person name="Steinberg C.E."/>
            <person name="Wang H."/>
            <person name="Li N."/>
            <person name="Qian L."/>
            <person name="Zhang G."/>
            <person name="Li Y."/>
            <person name="Yang H."/>
            <person name="Liu X."/>
            <person name="Wang J."/>
            <person name="Yin Y."/>
            <person name="Wang J."/>
        </authorList>
    </citation>
    <scope>NUCLEOTIDE SEQUENCE [LARGE SCALE GENOMIC DNA]</scope>
    <source>
        <strain evidence="12">05x7-T-G4-1.051#20</strain>
    </source>
</reference>
<dbReference type="InterPro" id="IPR058533">
    <property type="entry name" value="Cation_efflux_TM"/>
</dbReference>
<feature type="domain" description="Cation efflux protein transmembrane" evidence="10">
    <location>
        <begin position="172"/>
        <end position="371"/>
    </location>
</feature>
<gene>
    <name evidence="12" type="ORF">CGI_10025683</name>
</gene>
<sequence length="468" mass="52676">MHEEVSARSKMAEKSYTMDDLSLVKTEETVPLKRRSSQGDQPSRDNEVKSPVLKFLLGRADAGNIFDSNGTAPPVQSNNECRHRICMTEVAPSHSSIFGTENREEWKLSISEFSSKKHGKSSKDLPKRIRTFYKNQDELITTFEDFHFGVDDAMKHTEEMEEKRKKANILAKITLVANVCLLIAKLVAAILSGSISVISSLVDSCVDLSSGFVIAITERAMRKRDLYEYPQGRTKLEPIAIVILSVIMSLASIQLIVESSEKIAGLATGGEDRPDVGITTIVLLSCTIVTKIVLFLVCRRVRTPSVDAMTRDHRNDVLSNILAIAFGYIGSKSMYEQYQVSELVYLDPIGAILISLYILFGWWSTGYGQIKLLTGHTAKPDFLKKLTWICMNHHPKLLYVDTVRAFHFGVNFLVEVDIVLPEDMTLKEAHDIGEPLQQKLESLPEVERAFVHLDYEFEHRPSDEHKQV</sequence>
<dbReference type="InterPro" id="IPR050291">
    <property type="entry name" value="CDF_Transporter"/>
</dbReference>
<dbReference type="Pfam" id="PF01545">
    <property type="entry name" value="Cation_efflux"/>
    <property type="match status" value="1"/>
</dbReference>
<dbReference type="SUPFAM" id="SSF161111">
    <property type="entry name" value="Cation efflux protein transmembrane domain-like"/>
    <property type="match status" value="1"/>
</dbReference>
<evidence type="ECO:0000259" key="10">
    <source>
        <dbReference type="Pfam" id="PF01545"/>
    </source>
</evidence>
<evidence type="ECO:0000256" key="7">
    <source>
        <dbReference type="ARBA" id="ARBA00023136"/>
    </source>
</evidence>
<feature type="domain" description="Cation efflux protein cytoplasmic" evidence="11">
    <location>
        <begin position="387"/>
        <end position="454"/>
    </location>
</feature>
<feature type="transmembrane region" description="Helical" evidence="9">
    <location>
        <begin position="344"/>
        <end position="363"/>
    </location>
</feature>
<evidence type="ECO:0000256" key="9">
    <source>
        <dbReference type="SAM" id="Phobius"/>
    </source>
</evidence>
<dbReference type="FunFam" id="1.20.1510.10:FF:000005">
    <property type="entry name" value="Putative Cation diffusion facilitator 1"/>
    <property type="match status" value="1"/>
</dbReference>
<feature type="transmembrane region" description="Helical" evidence="9">
    <location>
        <begin position="277"/>
        <end position="297"/>
    </location>
</feature>
<evidence type="ECO:0000256" key="8">
    <source>
        <dbReference type="SAM" id="MobiDB-lite"/>
    </source>
</evidence>
<dbReference type="GO" id="GO:0016020">
    <property type="term" value="C:membrane"/>
    <property type="evidence" value="ECO:0007669"/>
    <property type="project" value="InterPro"/>
</dbReference>
<dbReference type="GO" id="GO:0008324">
    <property type="term" value="F:monoatomic cation transmembrane transporter activity"/>
    <property type="evidence" value="ECO:0007669"/>
    <property type="project" value="InterPro"/>
</dbReference>
<keyword evidence="5 9" id="KW-1133">Transmembrane helix</keyword>
<evidence type="ECO:0000259" key="11">
    <source>
        <dbReference type="Pfam" id="PF16916"/>
    </source>
</evidence>
<dbReference type="AlphaFoldDB" id="K1QWV5"/>
<comment type="subcellular location">
    <subcellularLocation>
        <location evidence="1">Endomembrane system</location>
        <topology evidence="1">Multi-pass membrane protein</topology>
    </subcellularLocation>
</comment>
<feature type="region of interest" description="Disordered" evidence="8">
    <location>
        <begin position="1"/>
        <end position="49"/>
    </location>
</feature>
<dbReference type="Gene3D" id="1.20.1510.10">
    <property type="entry name" value="Cation efflux protein transmembrane domain"/>
    <property type="match status" value="1"/>
</dbReference>
<feature type="transmembrane region" description="Helical" evidence="9">
    <location>
        <begin position="197"/>
        <end position="217"/>
    </location>
</feature>
<dbReference type="InterPro" id="IPR027470">
    <property type="entry name" value="Cation_efflux_CTD"/>
</dbReference>
<dbReference type="GO" id="GO:0012505">
    <property type="term" value="C:endomembrane system"/>
    <property type="evidence" value="ECO:0007669"/>
    <property type="project" value="UniProtKB-SubCell"/>
</dbReference>
<evidence type="ECO:0000256" key="3">
    <source>
        <dbReference type="ARBA" id="ARBA00022448"/>
    </source>
</evidence>
<dbReference type="NCBIfam" id="TIGR01297">
    <property type="entry name" value="CDF"/>
    <property type="match status" value="1"/>
</dbReference>
<feature type="transmembrane region" description="Helical" evidence="9">
    <location>
        <begin position="317"/>
        <end position="338"/>
    </location>
</feature>
<dbReference type="EMBL" id="JH816368">
    <property type="protein sequence ID" value="EKC41407.1"/>
    <property type="molecule type" value="Genomic_DNA"/>
</dbReference>
<feature type="transmembrane region" description="Helical" evidence="9">
    <location>
        <begin position="169"/>
        <end position="191"/>
    </location>
</feature>
<keyword evidence="7 9" id="KW-0472">Membrane</keyword>
<dbReference type="PANTHER" id="PTHR43840">
    <property type="entry name" value="MITOCHONDRIAL METAL TRANSPORTER 1-RELATED"/>
    <property type="match status" value="1"/>
</dbReference>
<evidence type="ECO:0000256" key="4">
    <source>
        <dbReference type="ARBA" id="ARBA00022692"/>
    </source>
</evidence>
<keyword evidence="6" id="KW-0406">Ion transport</keyword>
<dbReference type="InterPro" id="IPR036837">
    <property type="entry name" value="Cation_efflux_CTD_sf"/>
</dbReference>
<protein>
    <submittedName>
        <fullName evidence="12">Putative metal tolerance protein C3</fullName>
    </submittedName>
</protein>
<accession>K1QWV5</accession>
<organism evidence="12">
    <name type="scientific">Magallana gigas</name>
    <name type="common">Pacific oyster</name>
    <name type="synonym">Crassostrea gigas</name>
    <dbReference type="NCBI Taxonomy" id="29159"/>
    <lineage>
        <taxon>Eukaryota</taxon>
        <taxon>Metazoa</taxon>
        <taxon>Spiralia</taxon>
        <taxon>Lophotrochozoa</taxon>
        <taxon>Mollusca</taxon>
        <taxon>Bivalvia</taxon>
        <taxon>Autobranchia</taxon>
        <taxon>Pteriomorphia</taxon>
        <taxon>Ostreida</taxon>
        <taxon>Ostreoidea</taxon>
        <taxon>Ostreidae</taxon>
        <taxon>Magallana</taxon>
    </lineage>
</organism>
<comment type="similarity">
    <text evidence="2">Belongs to the cation diffusion facilitator (CDF) transporter (TC 2.A.4) family. SLC30A subfamily.</text>
</comment>
<feature type="compositionally biased region" description="Basic and acidic residues" evidence="8">
    <location>
        <begin position="1"/>
        <end position="17"/>
    </location>
</feature>
<keyword evidence="4 9" id="KW-0812">Transmembrane</keyword>